<dbReference type="SUPFAM" id="SSF52833">
    <property type="entry name" value="Thioredoxin-like"/>
    <property type="match status" value="1"/>
</dbReference>
<dbReference type="PROSITE" id="PS51352">
    <property type="entry name" value="THIOREDOXIN_2"/>
    <property type="match status" value="1"/>
</dbReference>
<keyword evidence="1" id="KW-0732">Signal</keyword>
<dbReference type="GO" id="GO:0016491">
    <property type="term" value="F:oxidoreductase activity"/>
    <property type="evidence" value="ECO:0007669"/>
    <property type="project" value="InterPro"/>
</dbReference>
<feature type="chain" id="PRO_5028485176" evidence="1">
    <location>
        <begin position="19"/>
        <end position="175"/>
    </location>
</feature>
<dbReference type="InterPro" id="IPR013740">
    <property type="entry name" value="Redoxin"/>
</dbReference>
<proteinExistence type="predicted"/>
<dbReference type="AlphaFoldDB" id="A0A6S6UB23"/>
<dbReference type="InterPro" id="IPR013766">
    <property type="entry name" value="Thioredoxin_domain"/>
</dbReference>
<dbReference type="Gene3D" id="3.40.30.10">
    <property type="entry name" value="Glutaredoxin"/>
    <property type="match status" value="1"/>
</dbReference>
<name>A0A6S6UB23_9BACT</name>
<keyword evidence="3" id="KW-0449">Lipoprotein</keyword>
<dbReference type="InterPro" id="IPR050553">
    <property type="entry name" value="Thioredoxin_ResA/DsbE_sf"/>
</dbReference>
<dbReference type="InterPro" id="IPR036249">
    <property type="entry name" value="Thioredoxin-like_sf"/>
</dbReference>
<dbReference type="EMBL" id="CACVAU010000089">
    <property type="protein sequence ID" value="CAA6826510.1"/>
    <property type="molecule type" value="Genomic_DNA"/>
</dbReference>
<evidence type="ECO:0000259" key="2">
    <source>
        <dbReference type="PROSITE" id="PS51352"/>
    </source>
</evidence>
<dbReference type="CDD" id="cd02966">
    <property type="entry name" value="TlpA_like_family"/>
    <property type="match status" value="1"/>
</dbReference>
<organism evidence="3">
    <name type="scientific">uncultured Sulfurovum sp</name>
    <dbReference type="NCBI Taxonomy" id="269237"/>
    <lineage>
        <taxon>Bacteria</taxon>
        <taxon>Pseudomonadati</taxon>
        <taxon>Campylobacterota</taxon>
        <taxon>Epsilonproteobacteria</taxon>
        <taxon>Campylobacterales</taxon>
        <taxon>Sulfurovaceae</taxon>
        <taxon>Sulfurovum</taxon>
        <taxon>environmental samples</taxon>
    </lineage>
</organism>
<dbReference type="PANTHER" id="PTHR42852:SF17">
    <property type="entry name" value="THIOREDOXIN-LIKE PROTEIN HI_1115"/>
    <property type="match status" value="1"/>
</dbReference>
<evidence type="ECO:0000313" key="3">
    <source>
        <dbReference type="EMBL" id="CAA6826510.1"/>
    </source>
</evidence>
<accession>A0A6S6UB23</accession>
<reference evidence="3" key="1">
    <citation type="submission" date="2020-01" db="EMBL/GenBank/DDBJ databases">
        <authorList>
            <person name="Meier V. D."/>
            <person name="Meier V D."/>
        </authorList>
    </citation>
    <scope>NUCLEOTIDE SEQUENCE</scope>
    <source>
        <strain evidence="3">HLG_WM_MAG_05</strain>
    </source>
</reference>
<dbReference type="Pfam" id="PF08534">
    <property type="entry name" value="Redoxin"/>
    <property type="match status" value="1"/>
</dbReference>
<evidence type="ECO:0000256" key="1">
    <source>
        <dbReference type="SAM" id="SignalP"/>
    </source>
</evidence>
<feature type="domain" description="Thioredoxin" evidence="2">
    <location>
        <begin position="15"/>
        <end position="175"/>
    </location>
</feature>
<sequence>MKKLLLTLIFSFSTFLQAEGIPSFTLTTFDNRTITVNPLKISESRTDLEFKEFKGKAVLLSLFGYRCPPCIKEIPEFIELTKKHKDTLEIVALESQGYPADLLEDFVEDYEMNYNVIPGINHGDFIEYISTEAGYTRGTPLPLLLAINKNGEVIKVKAGYMNKKKLEELVEQLNK</sequence>
<feature type="signal peptide" evidence="1">
    <location>
        <begin position="1"/>
        <end position="18"/>
    </location>
</feature>
<dbReference type="PANTHER" id="PTHR42852">
    <property type="entry name" value="THIOL:DISULFIDE INTERCHANGE PROTEIN DSBE"/>
    <property type="match status" value="1"/>
</dbReference>
<protein>
    <submittedName>
        <fullName evidence="3">Lipoprotein thiredoxin</fullName>
    </submittedName>
</protein>
<gene>
    <name evidence="3" type="ORF">HELGO_WM8182</name>
</gene>